<dbReference type="PATRIC" id="fig|1423743.5.peg.2025"/>
<dbReference type="Pfam" id="PF00132">
    <property type="entry name" value="Hexapep"/>
    <property type="match status" value="1"/>
</dbReference>
<organism evidence="6 8">
    <name type="scientific">Lentilactobacillus farraginis DSM 18382 = JCM 14108</name>
    <dbReference type="NCBI Taxonomy" id="1423743"/>
    <lineage>
        <taxon>Bacteria</taxon>
        <taxon>Bacillati</taxon>
        <taxon>Bacillota</taxon>
        <taxon>Bacilli</taxon>
        <taxon>Lactobacillales</taxon>
        <taxon>Lactobacillaceae</taxon>
        <taxon>Lentilactobacillus</taxon>
    </lineage>
</organism>
<dbReference type="eggNOG" id="COG0110">
    <property type="taxonomic scope" value="Bacteria"/>
</dbReference>
<gene>
    <name evidence="7" type="ORF">FD41_GL001965</name>
    <name evidence="6" type="ORF">JCM14108_1246</name>
</gene>
<dbReference type="GO" id="GO:0008870">
    <property type="term" value="F:galactoside O-acetyltransferase activity"/>
    <property type="evidence" value="ECO:0007669"/>
    <property type="project" value="TreeGrafter"/>
</dbReference>
<keyword evidence="9" id="KW-1185">Reference proteome</keyword>
<evidence type="ECO:0000313" key="8">
    <source>
        <dbReference type="Proteomes" id="UP000019488"/>
    </source>
</evidence>
<dbReference type="PANTHER" id="PTHR43017">
    <property type="entry name" value="GALACTOSIDE O-ACETYLTRANSFERASE"/>
    <property type="match status" value="1"/>
</dbReference>
<dbReference type="Gene3D" id="2.160.10.10">
    <property type="entry name" value="Hexapeptide repeat proteins"/>
    <property type="match status" value="1"/>
</dbReference>
<evidence type="ECO:0000256" key="1">
    <source>
        <dbReference type="ARBA" id="ARBA00007274"/>
    </source>
</evidence>
<evidence type="ECO:0000256" key="2">
    <source>
        <dbReference type="ARBA" id="ARBA00022679"/>
    </source>
</evidence>
<dbReference type="EMBL" id="BAKI01000009">
    <property type="protein sequence ID" value="GAF36284.1"/>
    <property type="molecule type" value="Genomic_DNA"/>
</dbReference>
<dbReference type="CDD" id="cd03357">
    <property type="entry name" value="LbH_MAT_GAT"/>
    <property type="match status" value="1"/>
</dbReference>
<dbReference type="Proteomes" id="UP000019488">
    <property type="component" value="Unassembled WGS sequence"/>
</dbReference>
<dbReference type="PROSITE" id="PS00101">
    <property type="entry name" value="HEXAPEP_TRANSFERASES"/>
    <property type="match status" value="1"/>
</dbReference>
<comment type="caution">
    <text evidence="6">The sequence shown here is derived from an EMBL/GenBank/DDBJ whole genome shotgun (WGS) entry which is preliminary data.</text>
</comment>
<evidence type="ECO:0000256" key="4">
    <source>
        <dbReference type="ARBA" id="ARBA00023315"/>
    </source>
</evidence>
<evidence type="ECO:0000256" key="3">
    <source>
        <dbReference type="ARBA" id="ARBA00022737"/>
    </source>
</evidence>
<keyword evidence="2 5" id="KW-0808">Transferase</keyword>
<dbReference type="InterPro" id="IPR001451">
    <property type="entry name" value="Hexapep"/>
</dbReference>
<dbReference type="RefSeq" id="WP_035178955.1">
    <property type="nucleotide sequence ID" value="NZ_AZFY01000027.1"/>
</dbReference>
<evidence type="ECO:0000313" key="6">
    <source>
        <dbReference type="EMBL" id="GAF36284.1"/>
    </source>
</evidence>
<keyword evidence="3" id="KW-0677">Repeat</keyword>
<name>X0PA59_9LACO</name>
<dbReference type="AlphaFoldDB" id="X0PA59"/>
<accession>X0PA59</accession>
<evidence type="ECO:0000313" key="9">
    <source>
        <dbReference type="Proteomes" id="UP000051966"/>
    </source>
</evidence>
<evidence type="ECO:0000313" key="7">
    <source>
        <dbReference type="EMBL" id="KRM10936.1"/>
    </source>
</evidence>
<reference evidence="6" key="1">
    <citation type="journal article" date="2014" name="Genome Announc.">
        <title>Draft Genome Sequences of Two Lactobacillus Strains, L. farraginis JCM 14108T and L. composti JCM 14202T, Isolated from Compost of Distilled Shochu Residue.</title>
        <authorList>
            <person name="Yuki M."/>
            <person name="Oshima K."/>
            <person name="Suda W."/>
            <person name="Kitahara M."/>
            <person name="Kitamura K."/>
            <person name="Iida T."/>
            <person name="Hattori M."/>
            <person name="Ohkuma M."/>
        </authorList>
    </citation>
    <scope>NUCLEOTIDE SEQUENCE [LARGE SCALE GENOMIC DNA]</scope>
    <source>
        <strain evidence="6">JCM 14108</strain>
    </source>
</reference>
<protein>
    <recommendedName>
        <fullName evidence="5">Acetyltransferase</fullName>
        <ecNumber evidence="5">2.3.1.-</ecNumber>
    </recommendedName>
</protein>
<proteinExistence type="inferred from homology"/>
<reference evidence="7 9" key="2">
    <citation type="journal article" date="2015" name="Genome Announc.">
        <title>Expanding the biotechnology potential of lactobacilli through comparative genomics of 213 strains and associated genera.</title>
        <authorList>
            <person name="Sun Z."/>
            <person name="Harris H.M."/>
            <person name="McCann A."/>
            <person name="Guo C."/>
            <person name="Argimon S."/>
            <person name="Zhang W."/>
            <person name="Yang X."/>
            <person name="Jeffery I.B."/>
            <person name="Cooney J.C."/>
            <person name="Kagawa T.F."/>
            <person name="Liu W."/>
            <person name="Song Y."/>
            <person name="Salvetti E."/>
            <person name="Wrobel A."/>
            <person name="Rasinkangas P."/>
            <person name="Parkhill J."/>
            <person name="Rea M.C."/>
            <person name="O'Sullivan O."/>
            <person name="Ritari J."/>
            <person name="Douillard F.P."/>
            <person name="Paul Ross R."/>
            <person name="Yang R."/>
            <person name="Briner A.E."/>
            <person name="Felis G.E."/>
            <person name="de Vos W.M."/>
            <person name="Barrangou R."/>
            <person name="Klaenhammer T.R."/>
            <person name="Caufield P.W."/>
            <person name="Cui Y."/>
            <person name="Zhang H."/>
            <person name="O'Toole P.W."/>
        </authorList>
    </citation>
    <scope>NUCLEOTIDE SEQUENCE [LARGE SCALE GENOMIC DNA]</scope>
    <source>
        <strain evidence="7 9">DSM 18382</strain>
    </source>
</reference>
<dbReference type="InterPro" id="IPR011004">
    <property type="entry name" value="Trimer_LpxA-like_sf"/>
</dbReference>
<dbReference type="EMBL" id="AZFY01000027">
    <property type="protein sequence ID" value="KRM10936.1"/>
    <property type="molecule type" value="Genomic_DNA"/>
</dbReference>
<dbReference type="InterPro" id="IPR018357">
    <property type="entry name" value="Hexapep_transf_CS"/>
</dbReference>
<dbReference type="Proteomes" id="UP000051966">
    <property type="component" value="Unassembled WGS sequence"/>
</dbReference>
<evidence type="ECO:0000256" key="5">
    <source>
        <dbReference type="RuleBase" id="RU367021"/>
    </source>
</evidence>
<dbReference type="OrthoDB" id="9812571at2"/>
<dbReference type="EC" id="2.3.1.-" evidence="5"/>
<comment type="similarity">
    <text evidence="1 5">Belongs to the transferase hexapeptide repeat family.</text>
</comment>
<dbReference type="FunFam" id="2.160.10.10:FF:000025">
    <property type="entry name" value="Hexapeptide-repeat containing-acetyltransferase"/>
    <property type="match status" value="1"/>
</dbReference>
<dbReference type="InterPro" id="IPR039369">
    <property type="entry name" value="LacA-like"/>
</dbReference>
<sequence>MASEQERLASGKLYNIYDPGFAEKYKRKAELLQQINFPCPGVDPQAKLTALIGKMGHNCYVEPPFFCDFGDNITFGDDVYCNTNCIFLDSGKITIGDRVLIGPRVNLFAAGHPIDAGVRDEWLGFAKPITIGNDVWLGGNVTVNPGITIGSNVVIGSGAVVTKDIPENVVAAGNPCHVIRPISNRDKAKWQAEEADYVKDQGPVKKPHIQ</sequence>
<keyword evidence="4 5" id="KW-0012">Acyltransferase</keyword>
<dbReference type="SUPFAM" id="SSF51161">
    <property type="entry name" value="Trimeric LpxA-like enzymes"/>
    <property type="match status" value="1"/>
</dbReference>
<dbReference type="STRING" id="1423743.FD41_GL001965"/>
<dbReference type="PANTHER" id="PTHR43017:SF1">
    <property type="entry name" value="ACETYLTRANSFERASE YJL218W-RELATED"/>
    <property type="match status" value="1"/>
</dbReference>